<proteinExistence type="inferred from homology"/>
<keyword evidence="7" id="KW-1133">Transmembrane helix</keyword>
<feature type="signal peptide" evidence="15">
    <location>
        <begin position="1"/>
        <end position="30"/>
    </location>
</feature>
<sequence>MPQLNPSPWLAILLFTWATFLIMLPPKIMAHTFLNEPALQNVVKPKTTPWNWPWL</sequence>
<keyword evidence="8 14" id="KW-0406">Ion transport</keyword>
<keyword evidence="4 14" id="KW-0138">CF(0)</keyword>
<comment type="subcellular location">
    <subcellularLocation>
        <location evidence="1 14">Mitochondrion membrane</location>
        <topology evidence="1 14">Single-pass membrane protein</topology>
    </subcellularLocation>
</comment>
<evidence type="ECO:0000256" key="8">
    <source>
        <dbReference type="ARBA" id="ARBA00023065"/>
    </source>
</evidence>
<dbReference type="GO" id="GO:0015078">
    <property type="term" value="F:proton transmembrane transporter activity"/>
    <property type="evidence" value="ECO:0007669"/>
    <property type="project" value="InterPro"/>
</dbReference>
<feature type="chain" id="PRO_5002996526" description="ATP synthase complex subunit 8" evidence="15">
    <location>
        <begin position="31"/>
        <end position="55"/>
    </location>
</feature>
<evidence type="ECO:0000256" key="7">
    <source>
        <dbReference type="ARBA" id="ARBA00022989"/>
    </source>
</evidence>
<organism evidence="16">
    <name type="scientific">Stellifer illecebrosus</name>
    <name type="common">silver stardrum</name>
    <dbReference type="NCBI Taxonomy" id="666534"/>
    <lineage>
        <taxon>Eukaryota</taxon>
        <taxon>Metazoa</taxon>
        <taxon>Chordata</taxon>
        <taxon>Craniata</taxon>
        <taxon>Vertebrata</taxon>
        <taxon>Euteleostomi</taxon>
        <taxon>Actinopterygii</taxon>
        <taxon>Neopterygii</taxon>
        <taxon>Teleostei</taxon>
        <taxon>Neoteleostei</taxon>
        <taxon>Acanthomorphata</taxon>
        <taxon>Eupercaria</taxon>
        <taxon>Sciaenidae</taxon>
        <taxon>Stellifer</taxon>
    </lineage>
</organism>
<accession>C9D7F9</accession>
<evidence type="ECO:0000256" key="6">
    <source>
        <dbReference type="ARBA" id="ARBA00022781"/>
    </source>
</evidence>
<name>C9D7F9_9TELE</name>
<comment type="subunit">
    <text evidence="13">Component of the ATP synthase complex composed at least of ATP5F1A/subunit alpha, ATP5F1B/subunit beta, ATP5MC1/subunit c (homooctomer), MT-ATP6/subunit a, MT-ATP8/subunit 8, ATP5ME/subunit e, ATP5MF/subunit f, ATP5MG/subunit g, ATP5MK/subunit k, ATP5MJ/subunit j, ATP5F1C/subunit gamma, ATP5F1D/subunit delta, ATP5F1E/subunit epsilon, ATP5PF/subunit F6, ATP5PB/subunit b, ATP5PD/subunit d, ATP5PO/subunit OSCP. ATP synthase complex consists of a soluble F(1) head domain (subunits alpha(3) and beta(3)) - the catalytic core - and a membrane F(0) domain - the membrane proton channel (subunits c, a, 8, e, f, g, k and j). These two domains are linked by a central stalk (subunits gamma, delta, and epsilon) rotating inside the F1 region and a stationary peripheral stalk (subunits F6, b, d, and OSCP).</text>
</comment>
<keyword evidence="11" id="KW-0066">ATP synthesis</keyword>
<evidence type="ECO:0000256" key="5">
    <source>
        <dbReference type="ARBA" id="ARBA00022692"/>
    </source>
</evidence>
<evidence type="ECO:0000256" key="12">
    <source>
        <dbReference type="ARBA" id="ARBA00053067"/>
    </source>
</evidence>
<protein>
    <recommendedName>
        <fullName evidence="14">ATP synthase complex subunit 8</fullName>
    </recommendedName>
</protein>
<evidence type="ECO:0000256" key="3">
    <source>
        <dbReference type="ARBA" id="ARBA00022448"/>
    </source>
</evidence>
<evidence type="ECO:0000256" key="15">
    <source>
        <dbReference type="SAM" id="SignalP"/>
    </source>
</evidence>
<keyword evidence="15" id="KW-0732">Signal</keyword>
<evidence type="ECO:0000256" key="2">
    <source>
        <dbReference type="ARBA" id="ARBA00008892"/>
    </source>
</evidence>
<dbReference type="AlphaFoldDB" id="C9D7F9"/>
<dbReference type="PANTHER" id="PTHR39937">
    <property type="entry name" value="ATP SYNTHASE PROTEIN 8"/>
    <property type="match status" value="1"/>
</dbReference>
<dbReference type="Pfam" id="PF00895">
    <property type="entry name" value="ATP-synt_8"/>
    <property type="match status" value="1"/>
</dbReference>
<comment type="function">
    <text evidence="12">Subunit 8, of the mitochondrial membrane ATP synthase complex (F(1)F(0) ATP synthase or Complex V) that produces ATP from ADP in the presence of a proton gradient across the membrane which is generated by electron transport complexes of the respiratory chain. ATP synthase complex consist of a soluble F(1) head domain - the catalytic core - and a membrane F(1) domain - the membrane proton channel. These two domains are linked by a central stalk rotating inside the F(1) region and a stationary peripheral stalk. During catalysis, ATP synthesis in the catalytic domain of F(1) is coupled via a rotary mechanism of the central stalk subunits to proton translocation. In vivo, can only synthesize ATP although its ATP hydrolase activity can be activated artificially in vitro. Part of the complex F(0) domain.</text>
</comment>
<dbReference type="GO" id="GO:0015986">
    <property type="term" value="P:proton motive force-driven ATP synthesis"/>
    <property type="evidence" value="ECO:0007669"/>
    <property type="project" value="InterPro"/>
</dbReference>
<dbReference type="InterPro" id="IPR050635">
    <property type="entry name" value="ATPase_protein_8"/>
</dbReference>
<dbReference type="InterPro" id="IPR001421">
    <property type="entry name" value="ATP8_metazoa"/>
</dbReference>
<evidence type="ECO:0000256" key="13">
    <source>
        <dbReference type="ARBA" id="ARBA00064647"/>
    </source>
</evidence>
<gene>
    <name evidence="16" type="primary">ATPase8</name>
</gene>
<evidence type="ECO:0000256" key="14">
    <source>
        <dbReference type="RuleBase" id="RU003661"/>
    </source>
</evidence>
<keyword evidence="3 14" id="KW-0813">Transport</keyword>
<evidence type="ECO:0000256" key="11">
    <source>
        <dbReference type="ARBA" id="ARBA00023310"/>
    </source>
</evidence>
<dbReference type="GO" id="GO:0031966">
    <property type="term" value="C:mitochondrial membrane"/>
    <property type="evidence" value="ECO:0007669"/>
    <property type="project" value="UniProtKB-SubCell"/>
</dbReference>
<geneLocation type="mitochondrion" evidence="16"/>
<keyword evidence="5 14" id="KW-0812">Transmembrane</keyword>
<evidence type="ECO:0000256" key="9">
    <source>
        <dbReference type="ARBA" id="ARBA00023128"/>
    </source>
</evidence>
<evidence type="ECO:0000256" key="4">
    <source>
        <dbReference type="ARBA" id="ARBA00022547"/>
    </source>
</evidence>
<dbReference type="PANTHER" id="PTHR39937:SF1">
    <property type="entry name" value="ATP SYNTHASE PROTEIN 8"/>
    <property type="match status" value="1"/>
</dbReference>
<reference evidence="16" key="1">
    <citation type="journal article" date="2009" name="Mol. Phylogenet. Evol.">
        <title>A mitochondrial DNA based phylogeny of weakfish species of the Cynoscion group (Pisces: Sciaenidae).</title>
        <authorList>
            <person name="Vergara-Chen C."/>
            <person name="Aguirre W.E."/>
            <person name="Gonzalez-Wanguemert M."/>
            <person name="Bermingham E."/>
        </authorList>
    </citation>
    <scope>NUCLEOTIDE SEQUENCE</scope>
</reference>
<keyword evidence="10" id="KW-0472">Membrane</keyword>
<evidence type="ECO:0000256" key="1">
    <source>
        <dbReference type="ARBA" id="ARBA00004304"/>
    </source>
</evidence>
<keyword evidence="6 14" id="KW-0375">Hydrogen ion transport</keyword>
<keyword evidence="9 14" id="KW-0496">Mitochondrion</keyword>
<comment type="similarity">
    <text evidence="2 14">Belongs to the ATPase protein 8 family.</text>
</comment>
<dbReference type="GO" id="GO:0045259">
    <property type="term" value="C:proton-transporting ATP synthase complex"/>
    <property type="evidence" value="ECO:0007669"/>
    <property type="project" value="UniProtKB-KW"/>
</dbReference>
<evidence type="ECO:0000256" key="10">
    <source>
        <dbReference type="ARBA" id="ARBA00023136"/>
    </source>
</evidence>
<evidence type="ECO:0000313" key="16">
    <source>
        <dbReference type="EMBL" id="ACV95834.1"/>
    </source>
</evidence>
<dbReference type="EMBL" id="GQ219992">
    <property type="protein sequence ID" value="ACV95834.1"/>
    <property type="molecule type" value="Genomic_DNA"/>
</dbReference>